<keyword evidence="2" id="KW-0808">Transferase</keyword>
<dbReference type="EMBL" id="DNWC01000086">
    <property type="protein sequence ID" value="HBJ08646.1"/>
    <property type="molecule type" value="Genomic_DNA"/>
</dbReference>
<dbReference type="Pfam" id="PF13527">
    <property type="entry name" value="Acetyltransf_9"/>
    <property type="match status" value="1"/>
</dbReference>
<dbReference type="SUPFAM" id="SSF55729">
    <property type="entry name" value="Acyl-CoA N-acyltransferases (Nat)"/>
    <property type="match status" value="1"/>
</dbReference>
<sequence>MIDKQQVVDLWQECFNDSEAFVRLYFSTKYTEENTLVHIENGKVLSALQMLPYSMTCWGRELRISYISGASTWPEARGRGLMKDLLTEAFRVMRSRDVHFSTLIPAESWLFDFYRRLGYGTVFYSCMKNYEVTPIKKYPLSHSYSEEELYAYFMISMEKRPCCIQHSFQDFQIILADLYLAGGKVFAVSGDRGHIGGLALVVPDSGKIWIKEWMYDNDEMKKKLLFEIESLYPRHEIVSIIPVSHEEGTPFGMMRIIDASMILQYYAAAYPEIDMTISLRDEQIPSNTATYILEKGFCKKKPFQCDNVGFIFSPAKLVERIFSNKSCPVPCMSLMLN</sequence>
<dbReference type="InterPro" id="IPR036527">
    <property type="entry name" value="SCP2_sterol-bd_dom_sf"/>
</dbReference>
<reference evidence="2 3" key="1">
    <citation type="journal article" date="2018" name="Nat. Biotechnol.">
        <title>A standardized bacterial taxonomy based on genome phylogeny substantially revises the tree of life.</title>
        <authorList>
            <person name="Parks D.H."/>
            <person name="Chuvochina M."/>
            <person name="Waite D.W."/>
            <person name="Rinke C."/>
            <person name="Skarshewski A."/>
            <person name="Chaumeil P.A."/>
            <person name="Hugenholtz P."/>
        </authorList>
    </citation>
    <scope>NUCLEOTIDE SEQUENCE [LARGE SCALE GENOMIC DNA]</scope>
    <source>
        <strain evidence="2">UBA11482</strain>
    </source>
</reference>
<dbReference type="PANTHER" id="PTHR37817:SF1">
    <property type="entry name" value="N-ACETYLTRANSFERASE EIS"/>
    <property type="match status" value="1"/>
</dbReference>
<dbReference type="InterPro" id="IPR016181">
    <property type="entry name" value="Acyl_CoA_acyltransferase"/>
</dbReference>
<organism evidence="2 3">
    <name type="scientific">Coprobacter fastidiosus</name>
    <dbReference type="NCBI Taxonomy" id="1099853"/>
    <lineage>
        <taxon>Bacteria</taxon>
        <taxon>Pseudomonadati</taxon>
        <taxon>Bacteroidota</taxon>
        <taxon>Bacteroidia</taxon>
        <taxon>Bacteroidales</taxon>
        <taxon>Barnesiellaceae</taxon>
        <taxon>Coprobacter</taxon>
    </lineage>
</organism>
<feature type="domain" description="N-acetyltransferase" evidence="1">
    <location>
        <begin position="1"/>
        <end position="139"/>
    </location>
</feature>
<evidence type="ECO:0000313" key="2">
    <source>
        <dbReference type="EMBL" id="HBJ08646.1"/>
    </source>
</evidence>
<dbReference type="AlphaFoldDB" id="A0A354M2A7"/>
<evidence type="ECO:0000313" key="3">
    <source>
        <dbReference type="Proteomes" id="UP000262954"/>
    </source>
</evidence>
<dbReference type="Gene3D" id="3.40.630.30">
    <property type="match status" value="1"/>
</dbReference>
<evidence type="ECO:0000259" key="1">
    <source>
        <dbReference type="PROSITE" id="PS51186"/>
    </source>
</evidence>
<dbReference type="PROSITE" id="PS51186">
    <property type="entry name" value="GNAT"/>
    <property type="match status" value="1"/>
</dbReference>
<dbReference type="Proteomes" id="UP000262954">
    <property type="component" value="Unassembled WGS sequence"/>
</dbReference>
<dbReference type="InterPro" id="IPR000182">
    <property type="entry name" value="GNAT_dom"/>
</dbReference>
<dbReference type="InterPro" id="IPR051554">
    <property type="entry name" value="Acetyltransferase_Eis"/>
</dbReference>
<dbReference type="Gene3D" id="3.30.1050.10">
    <property type="entry name" value="SCP2 sterol-binding domain"/>
    <property type="match status" value="1"/>
</dbReference>
<dbReference type="GO" id="GO:0034069">
    <property type="term" value="F:aminoglycoside N-acetyltransferase activity"/>
    <property type="evidence" value="ECO:0007669"/>
    <property type="project" value="TreeGrafter"/>
</dbReference>
<accession>A0A354M2A7</accession>
<dbReference type="GO" id="GO:0030649">
    <property type="term" value="P:aminoglycoside antibiotic catabolic process"/>
    <property type="evidence" value="ECO:0007669"/>
    <property type="project" value="TreeGrafter"/>
</dbReference>
<gene>
    <name evidence="2" type="ORF">DDY73_06530</name>
</gene>
<proteinExistence type="predicted"/>
<protein>
    <submittedName>
        <fullName evidence="2">GNAT family N-acetyltransferase</fullName>
    </submittedName>
</protein>
<dbReference type="RefSeq" id="WP_022390715.1">
    <property type="nucleotide sequence ID" value="NZ_JAQDEG010000016.1"/>
</dbReference>
<dbReference type="PANTHER" id="PTHR37817">
    <property type="entry name" value="N-ACETYLTRANSFERASE EIS"/>
    <property type="match status" value="1"/>
</dbReference>
<comment type="caution">
    <text evidence="2">The sequence shown here is derived from an EMBL/GenBank/DDBJ whole genome shotgun (WGS) entry which is preliminary data.</text>
</comment>
<name>A0A354M2A7_9BACT</name>